<proteinExistence type="inferred from homology"/>
<comment type="cofactor">
    <cofactor evidence="1">
        <name>Zn(2+)</name>
        <dbReference type="ChEBI" id="CHEBI:29105"/>
    </cofactor>
</comment>
<keyword evidence="8" id="KW-1185">Reference proteome</keyword>
<dbReference type="GO" id="GO:0046872">
    <property type="term" value="F:metal ion binding"/>
    <property type="evidence" value="ECO:0007669"/>
    <property type="project" value="UniProtKB-KW"/>
</dbReference>
<keyword evidence="3" id="KW-0479">Metal-binding</keyword>
<gene>
    <name evidence="7" type="ORF">CJD38_02360</name>
</gene>
<dbReference type="InterPro" id="IPR051013">
    <property type="entry name" value="MBL_superfamily_lactonases"/>
</dbReference>
<dbReference type="AlphaFoldDB" id="A0A2T5MK61"/>
<sequence length="302" mass="33719">MSKWIKRLLVTVVILAGAYYTLVVYSPSAGTQYSIDIAKVRALANSIPGDKPLEIRYEHIMDFRFAEAMVVAGDPWKWTPISVYSWQLVYPDNTVIVDAAMNREIAEPEALVPMYSDSTYLRMQQALEKASQIVITHEHMDHIGGLAAHPHLAALLPALKLTEEQFNNRKGMEPSVLPEDVVKDYKPIKYDGMMALAPGVVLIKSPGHTPGSQMVYVQRADGRELLLLGDVSWHMRNIELVRERPLFMTLVIGENRSQVVGEFQALHDLQKAEPTLKLVPGHDGAVVRELLSEGLVTPGFKL</sequence>
<dbReference type="SUPFAM" id="SSF56281">
    <property type="entry name" value="Metallo-hydrolase/oxidoreductase"/>
    <property type="match status" value="1"/>
</dbReference>
<dbReference type="InterPro" id="IPR001279">
    <property type="entry name" value="Metallo-B-lactamas"/>
</dbReference>
<dbReference type="InterPro" id="IPR036866">
    <property type="entry name" value="RibonucZ/Hydroxyglut_hydro"/>
</dbReference>
<evidence type="ECO:0000256" key="5">
    <source>
        <dbReference type="ARBA" id="ARBA00022833"/>
    </source>
</evidence>
<dbReference type="Pfam" id="PF00753">
    <property type="entry name" value="Lactamase_B"/>
    <property type="match status" value="1"/>
</dbReference>
<dbReference type="Gene3D" id="3.60.15.10">
    <property type="entry name" value="Ribonuclease Z/Hydroxyacylglutathione hydrolase-like"/>
    <property type="match status" value="1"/>
</dbReference>
<protein>
    <submittedName>
        <fullName evidence="7">MBL fold metallo-hydrolase</fullName>
    </submittedName>
</protein>
<evidence type="ECO:0000313" key="7">
    <source>
        <dbReference type="EMBL" id="PTU32977.1"/>
    </source>
</evidence>
<evidence type="ECO:0000259" key="6">
    <source>
        <dbReference type="SMART" id="SM00849"/>
    </source>
</evidence>
<feature type="domain" description="Metallo-beta-lactamase" evidence="6">
    <location>
        <begin position="82"/>
        <end position="282"/>
    </location>
</feature>
<comment type="similarity">
    <text evidence="2">Belongs to the metallo-beta-lactamase superfamily.</text>
</comment>
<accession>A0A2T5MK61</accession>
<keyword evidence="5" id="KW-0862">Zinc</keyword>
<dbReference type="GO" id="GO:0016787">
    <property type="term" value="F:hydrolase activity"/>
    <property type="evidence" value="ECO:0007669"/>
    <property type="project" value="UniProtKB-KW"/>
</dbReference>
<comment type="caution">
    <text evidence="7">The sequence shown here is derived from an EMBL/GenBank/DDBJ whole genome shotgun (WGS) entry which is preliminary data.</text>
</comment>
<keyword evidence="4 7" id="KW-0378">Hydrolase</keyword>
<dbReference type="EMBL" id="QANS01000001">
    <property type="protein sequence ID" value="PTU32977.1"/>
    <property type="molecule type" value="Genomic_DNA"/>
</dbReference>
<evidence type="ECO:0000313" key="8">
    <source>
        <dbReference type="Proteomes" id="UP000244248"/>
    </source>
</evidence>
<dbReference type="PANTHER" id="PTHR42978:SF7">
    <property type="entry name" value="METALLO-HYDROLASE RV2300C-RELATED"/>
    <property type="match status" value="1"/>
</dbReference>
<evidence type="ECO:0000256" key="4">
    <source>
        <dbReference type="ARBA" id="ARBA00022801"/>
    </source>
</evidence>
<evidence type="ECO:0000256" key="1">
    <source>
        <dbReference type="ARBA" id="ARBA00001947"/>
    </source>
</evidence>
<organism evidence="7 8">
    <name type="scientific">Stenotrophobium rhamnosiphilum</name>
    <dbReference type="NCBI Taxonomy" id="2029166"/>
    <lineage>
        <taxon>Bacteria</taxon>
        <taxon>Pseudomonadati</taxon>
        <taxon>Pseudomonadota</taxon>
        <taxon>Gammaproteobacteria</taxon>
        <taxon>Nevskiales</taxon>
        <taxon>Nevskiaceae</taxon>
        <taxon>Stenotrophobium</taxon>
    </lineage>
</organism>
<name>A0A2T5MK61_9GAMM</name>
<evidence type="ECO:0000256" key="3">
    <source>
        <dbReference type="ARBA" id="ARBA00022723"/>
    </source>
</evidence>
<evidence type="ECO:0000256" key="2">
    <source>
        <dbReference type="ARBA" id="ARBA00007749"/>
    </source>
</evidence>
<dbReference type="OrthoDB" id="5443440at2"/>
<dbReference type="RefSeq" id="WP_107938685.1">
    <property type="nucleotide sequence ID" value="NZ_QANS01000001.1"/>
</dbReference>
<dbReference type="Proteomes" id="UP000244248">
    <property type="component" value="Unassembled WGS sequence"/>
</dbReference>
<dbReference type="SMART" id="SM00849">
    <property type="entry name" value="Lactamase_B"/>
    <property type="match status" value="1"/>
</dbReference>
<reference evidence="7 8" key="1">
    <citation type="submission" date="2018-04" db="EMBL/GenBank/DDBJ databases">
        <title>Novel species isolated from glacier.</title>
        <authorList>
            <person name="Liu Q."/>
            <person name="Xin Y.-H."/>
        </authorList>
    </citation>
    <scope>NUCLEOTIDE SEQUENCE [LARGE SCALE GENOMIC DNA]</scope>
    <source>
        <strain evidence="7 8">GT1R17</strain>
    </source>
</reference>
<dbReference type="PANTHER" id="PTHR42978">
    <property type="entry name" value="QUORUM-QUENCHING LACTONASE YTNP-RELATED-RELATED"/>
    <property type="match status" value="1"/>
</dbReference>